<dbReference type="STRING" id="1051890.A0A3N4M7H4"/>
<accession>A0A3N4M7H4</accession>
<feature type="domain" description="Fe2OG dioxygenase" evidence="3">
    <location>
        <begin position="203"/>
        <end position="306"/>
    </location>
</feature>
<dbReference type="InterPro" id="IPR005123">
    <property type="entry name" value="Oxoglu/Fe-dep_dioxygenase_dom"/>
</dbReference>
<dbReference type="InterPro" id="IPR027443">
    <property type="entry name" value="IPNS-like_sf"/>
</dbReference>
<dbReference type="AlphaFoldDB" id="A0A3N4M7H4"/>
<dbReference type="Pfam" id="PF14226">
    <property type="entry name" value="DIOX_N"/>
    <property type="match status" value="1"/>
</dbReference>
<dbReference type="InParanoid" id="A0A3N4M7H4"/>
<dbReference type="PANTHER" id="PTHR47990">
    <property type="entry name" value="2-OXOGLUTARATE (2OG) AND FE(II)-DEPENDENT OXYGENASE SUPERFAMILY PROTEIN-RELATED"/>
    <property type="match status" value="1"/>
</dbReference>
<evidence type="ECO:0000313" key="4">
    <source>
        <dbReference type="EMBL" id="RPB29559.1"/>
    </source>
</evidence>
<reference evidence="4 5" key="1">
    <citation type="journal article" date="2018" name="Nat. Ecol. Evol.">
        <title>Pezizomycetes genomes reveal the molecular basis of ectomycorrhizal truffle lifestyle.</title>
        <authorList>
            <person name="Murat C."/>
            <person name="Payen T."/>
            <person name="Noel B."/>
            <person name="Kuo A."/>
            <person name="Morin E."/>
            <person name="Chen J."/>
            <person name="Kohler A."/>
            <person name="Krizsan K."/>
            <person name="Balestrini R."/>
            <person name="Da Silva C."/>
            <person name="Montanini B."/>
            <person name="Hainaut M."/>
            <person name="Levati E."/>
            <person name="Barry K.W."/>
            <person name="Belfiori B."/>
            <person name="Cichocki N."/>
            <person name="Clum A."/>
            <person name="Dockter R.B."/>
            <person name="Fauchery L."/>
            <person name="Guy J."/>
            <person name="Iotti M."/>
            <person name="Le Tacon F."/>
            <person name="Lindquist E.A."/>
            <person name="Lipzen A."/>
            <person name="Malagnac F."/>
            <person name="Mello A."/>
            <person name="Molinier V."/>
            <person name="Miyauchi S."/>
            <person name="Poulain J."/>
            <person name="Riccioni C."/>
            <person name="Rubini A."/>
            <person name="Sitrit Y."/>
            <person name="Splivallo R."/>
            <person name="Traeger S."/>
            <person name="Wang M."/>
            <person name="Zifcakova L."/>
            <person name="Wipf D."/>
            <person name="Zambonelli A."/>
            <person name="Paolocci F."/>
            <person name="Nowrousian M."/>
            <person name="Ottonello S."/>
            <person name="Baldrian P."/>
            <person name="Spatafora J.W."/>
            <person name="Henrissat B."/>
            <person name="Nagy L.G."/>
            <person name="Aury J.M."/>
            <person name="Wincker P."/>
            <person name="Grigoriev I.V."/>
            <person name="Bonfante P."/>
            <person name="Martin F.M."/>
        </authorList>
    </citation>
    <scope>NUCLEOTIDE SEQUENCE [LARGE SCALE GENOMIC DNA]</scope>
    <source>
        <strain evidence="4 5">ATCC MYA-4762</strain>
    </source>
</reference>
<gene>
    <name evidence="4" type="ORF">L211DRAFT_799974</name>
</gene>
<keyword evidence="2" id="KW-0408">Iron</keyword>
<dbReference type="Gene3D" id="2.60.120.330">
    <property type="entry name" value="B-lactam Antibiotic, Isopenicillin N Synthase, Chain"/>
    <property type="match status" value="1"/>
</dbReference>
<protein>
    <submittedName>
        <fullName evidence="4">Clavaminate synthase-like protein</fullName>
    </submittedName>
</protein>
<organism evidence="4 5">
    <name type="scientific">Terfezia boudieri ATCC MYA-4762</name>
    <dbReference type="NCBI Taxonomy" id="1051890"/>
    <lineage>
        <taxon>Eukaryota</taxon>
        <taxon>Fungi</taxon>
        <taxon>Dikarya</taxon>
        <taxon>Ascomycota</taxon>
        <taxon>Pezizomycotina</taxon>
        <taxon>Pezizomycetes</taxon>
        <taxon>Pezizales</taxon>
        <taxon>Pezizaceae</taxon>
        <taxon>Terfezia</taxon>
    </lineage>
</organism>
<evidence type="ECO:0000256" key="2">
    <source>
        <dbReference type="RuleBase" id="RU003682"/>
    </source>
</evidence>
<dbReference type="GO" id="GO:0016491">
    <property type="term" value="F:oxidoreductase activity"/>
    <property type="evidence" value="ECO:0007669"/>
    <property type="project" value="UniProtKB-KW"/>
</dbReference>
<keyword evidence="5" id="KW-1185">Reference proteome</keyword>
<name>A0A3N4M7H4_9PEZI</name>
<dbReference type="PRINTS" id="PR00682">
    <property type="entry name" value="IPNSYNTHASE"/>
</dbReference>
<evidence type="ECO:0000256" key="1">
    <source>
        <dbReference type="ARBA" id="ARBA00008056"/>
    </source>
</evidence>
<dbReference type="PROSITE" id="PS51471">
    <property type="entry name" value="FE2OG_OXY"/>
    <property type="match status" value="1"/>
</dbReference>
<comment type="similarity">
    <text evidence="1 2">Belongs to the iron/ascorbate-dependent oxidoreductase family.</text>
</comment>
<evidence type="ECO:0000259" key="3">
    <source>
        <dbReference type="PROSITE" id="PS51471"/>
    </source>
</evidence>
<dbReference type="InterPro" id="IPR026992">
    <property type="entry name" value="DIOX_N"/>
</dbReference>
<sequence>MAEKPPTACTPQTALPIIDLTPFLPISTSLYSTPQAHLVAKLTTAAALNCACRDVGFFYLTGHGIPEEQRRTVLKEARNWFINASKEEKEAIKRWDIGKGPGGAGDGARGYQRVGENVTGGLKDWHEAIDHYRPVPPTDPPYAPIHGPNPWPSLQTHPTFKPTFESYTESCLSLGHALLRALSLALHPSPPKEDLFIEFLHNPFWVMRIIGYPPLSSSPEREGVSCGEHTDYGCITLLLADNTRGALQVRDKNGGWINADPLEGAYVVNIGDMLERWTNGLWESTRHRVVHGSGNYRVSVPFFFEPDWVARIKPLECCLAQTGGVPKYDEVMYGEHLLSMVLGNFMTVPPHTPPHTPLPAIEPPRVGGEKKAPALSAEAGGVSIIIR</sequence>
<dbReference type="SUPFAM" id="SSF51197">
    <property type="entry name" value="Clavaminate synthase-like"/>
    <property type="match status" value="1"/>
</dbReference>
<dbReference type="InterPro" id="IPR050231">
    <property type="entry name" value="Iron_ascorbate_oxido_reductase"/>
</dbReference>
<keyword evidence="2" id="KW-0560">Oxidoreductase</keyword>
<keyword evidence="2" id="KW-0479">Metal-binding</keyword>
<dbReference type="Proteomes" id="UP000267821">
    <property type="component" value="Unassembled WGS sequence"/>
</dbReference>
<dbReference type="OrthoDB" id="288590at2759"/>
<dbReference type="GO" id="GO:0046872">
    <property type="term" value="F:metal ion binding"/>
    <property type="evidence" value="ECO:0007669"/>
    <property type="project" value="UniProtKB-KW"/>
</dbReference>
<dbReference type="EMBL" id="ML121527">
    <property type="protein sequence ID" value="RPB29559.1"/>
    <property type="molecule type" value="Genomic_DNA"/>
</dbReference>
<evidence type="ECO:0000313" key="5">
    <source>
        <dbReference type="Proteomes" id="UP000267821"/>
    </source>
</evidence>
<dbReference type="InterPro" id="IPR044861">
    <property type="entry name" value="IPNS-like_FE2OG_OXY"/>
</dbReference>
<dbReference type="GO" id="GO:0044283">
    <property type="term" value="P:small molecule biosynthetic process"/>
    <property type="evidence" value="ECO:0007669"/>
    <property type="project" value="UniProtKB-ARBA"/>
</dbReference>
<proteinExistence type="inferred from homology"/>
<dbReference type="Pfam" id="PF03171">
    <property type="entry name" value="2OG-FeII_Oxy"/>
    <property type="match status" value="1"/>
</dbReference>